<dbReference type="PANTHER" id="PTHR38111:SF9">
    <property type="entry name" value="ZN(2)-C6 FUNGAL-TYPE DOMAIN-CONTAINING PROTEIN"/>
    <property type="match status" value="1"/>
</dbReference>
<dbReference type="PANTHER" id="PTHR38111">
    <property type="entry name" value="ZN(2)-C6 FUNGAL-TYPE DOMAIN-CONTAINING PROTEIN-RELATED"/>
    <property type="match status" value="1"/>
</dbReference>
<reference evidence="3" key="1">
    <citation type="submission" date="2021-04" db="EMBL/GenBank/DDBJ databases">
        <title>First draft genome resource for Brassicaceae pathogens Fusarium oxysporum f. sp. raphani and Fusarium oxysporum f. sp. rapae.</title>
        <authorList>
            <person name="Asai S."/>
        </authorList>
    </citation>
    <scope>NUCLEOTIDE SEQUENCE</scope>
    <source>
        <strain evidence="3">Tf1208</strain>
    </source>
</reference>
<evidence type="ECO:0000313" key="4">
    <source>
        <dbReference type="Proteomes" id="UP000694050"/>
    </source>
</evidence>
<dbReference type="Pfam" id="PF00172">
    <property type="entry name" value="Zn_clus"/>
    <property type="match status" value="1"/>
</dbReference>
<dbReference type="AlphaFoldDB" id="A0A8J5NNF3"/>
<gene>
    <name evidence="3" type="ORF">Forpe1208_v010782</name>
</gene>
<evidence type="ECO:0000259" key="2">
    <source>
        <dbReference type="PROSITE" id="PS50048"/>
    </source>
</evidence>
<protein>
    <recommendedName>
        <fullName evidence="2">Zn(2)-C6 fungal-type domain-containing protein</fullName>
    </recommendedName>
</protein>
<proteinExistence type="predicted"/>
<evidence type="ECO:0000256" key="1">
    <source>
        <dbReference type="ARBA" id="ARBA00023242"/>
    </source>
</evidence>
<sequence>MKIRQSTVCQACRSRKLGCDGKHPACSQCLLRDRECPGYPTGLIFLPPLLPTLHQTGGAPGRGDHVASSTNPTPTVRRPLSWPLCDIVSLCAQNFIPASELSHLSIFPAASLSRICGAWMEVLPSLLGNTANNNLLTPAIKALGVSIVARGHNGRAPIPDALQAQCVALHTLQGNIRHTNDSSFNALAASMMCLFLSEILLPTSPTGSMIHAEGVATLLQRYPPSFYSSGTPHKLFAGFRPILVLHSFVTRRSSFLATDAWKTEPFADLSATPLQALMNDVIAVPAILEELDTCKFMPASRAAYHAENALTMIVAVVDRLTQSFLSTLLSGNSWWYMSRAENEISLWFPDITVANYLTHYWAFWIICVTHIRQLREAYPSLKEREVLVDGQAPESQDISKKLMDLSTQIFQSIEFLIQDEMKLFGIASAALPFQTACLFLKRNNGSEGVCSGMYKQVLDKIVQRGYGNMLINGALSFGYPQPAV</sequence>
<dbReference type="PROSITE" id="PS50048">
    <property type="entry name" value="ZN2_CY6_FUNGAL_2"/>
    <property type="match status" value="1"/>
</dbReference>
<evidence type="ECO:0000313" key="3">
    <source>
        <dbReference type="EMBL" id="KAG7409411.1"/>
    </source>
</evidence>
<keyword evidence="1" id="KW-0539">Nucleus</keyword>
<dbReference type="InterPro" id="IPR001138">
    <property type="entry name" value="Zn2Cys6_DnaBD"/>
</dbReference>
<dbReference type="PROSITE" id="PS00463">
    <property type="entry name" value="ZN2_CY6_FUNGAL_1"/>
    <property type="match status" value="1"/>
</dbReference>
<organism evidence="3 4">
    <name type="scientific">Fusarium oxysporum f. sp. rapae</name>
    <dbReference type="NCBI Taxonomy" id="485398"/>
    <lineage>
        <taxon>Eukaryota</taxon>
        <taxon>Fungi</taxon>
        <taxon>Dikarya</taxon>
        <taxon>Ascomycota</taxon>
        <taxon>Pezizomycotina</taxon>
        <taxon>Sordariomycetes</taxon>
        <taxon>Hypocreomycetidae</taxon>
        <taxon>Hypocreales</taxon>
        <taxon>Nectriaceae</taxon>
        <taxon>Fusarium</taxon>
        <taxon>Fusarium oxysporum species complex</taxon>
    </lineage>
</organism>
<dbReference type="InterPro" id="IPR053178">
    <property type="entry name" value="Osmoadaptation_assoc"/>
</dbReference>
<dbReference type="GO" id="GO:0008270">
    <property type="term" value="F:zinc ion binding"/>
    <property type="evidence" value="ECO:0007669"/>
    <property type="project" value="InterPro"/>
</dbReference>
<dbReference type="GO" id="GO:0000981">
    <property type="term" value="F:DNA-binding transcription factor activity, RNA polymerase II-specific"/>
    <property type="evidence" value="ECO:0007669"/>
    <property type="project" value="InterPro"/>
</dbReference>
<comment type="caution">
    <text evidence="3">The sequence shown here is derived from an EMBL/GenBank/DDBJ whole genome shotgun (WGS) entry which is preliminary data.</text>
</comment>
<dbReference type="Proteomes" id="UP000694050">
    <property type="component" value="Unassembled WGS sequence"/>
</dbReference>
<dbReference type="SMART" id="SM00066">
    <property type="entry name" value="GAL4"/>
    <property type="match status" value="1"/>
</dbReference>
<dbReference type="EMBL" id="JAELUQ010000008">
    <property type="protein sequence ID" value="KAG7409411.1"/>
    <property type="molecule type" value="Genomic_DNA"/>
</dbReference>
<accession>A0A8J5NNF3</accession>
<dbReference type="CDD" id="cd00067">
    <property type="entry name" value="GAL4"/>
    <property type="match status" value="1"/>
</dbReference>
<name>A0A8J5NNF3_FUSOX</name>
<feature type="domain" description="Zn(2)-C6 fungal-type" evidence="2">
    <location>
        <begin position="8"/>
        <end position="36"/>
    </location>
</feature>